<dbReference type="EMBL" id="BAABME010004927">
    <property type="protein sequence ID" value="GAA0164024.1"/>
    <property type="molecule type" value="Genomic_DNA"/>
</dbReference>
<evidence type="ECO:0000313" key="2">
    <source>
        <dbReference type="Proteomes" id="UP001454036"/>
    </source>
</evidence>
<evidence type="ECO:0000313" key="1">
    <source>
        <dbReference type="EMBL" id="GAA0164024.1"/>
    </source>
</evidence>
<gene>
    <name evidence="1" type="ORF">LIER_19753</name>
</gene>
<proteinExistence type="predicted"/>
<organism evidence="1 2">
    <name type="scientific">Lithospermum erythrorhizon</name>
    <name type="common">Purple gromwell</name>
    <name type="synonym">Lithospermum officinale var. erythrorhizon</name>
    <dbReference type="NCBI Taxonomy" id="34254"/>
    <lineage>
        <taxon>Eukaryota</taxon>
        <taxon>Viridiplantae</taxon>
        <taxon>Streptophyta</taxon>
        <taxon>Embryophyta</taxon>
        <taxon>Tracheophyta</taxon>
        <taxon>Spermatophyta</taxon>
        <taxon>Magnoliopsida</taxon>
        <taxon>eudicotyledons</taxon>
        <taxon>Gunneridae</taxon>
        <taxon>Pentapetalae</taxon>
        <taxon>asterids</taxon>
        <taxon>lamiids</taxon>
        <taxon>Boraginales</taxon>
        <taxon>Boraginaceae</taxon>
        <taxon>Boraginoideae</taxon>
        <taxon>Lithospermeae</taxon>
        <taxon>Lithospermum</taxon>
    </lineage>
</organism>
<name>A0AAV3QJ15_LITER</name>
<comment type="caution">
    <text evidence="1">The sequence shown here is derived from an EMBL/GenBank/DDBJ whole genome shotgun (WGS) entry which is preliminary data.</text>
</comment>
<protein>
    <submittedName>
        <fullName evidence="1">Uncharacterized protein</fullName>
    </submittedName>
</protein>
<dbReference type="Proteomes" id="UP001454036">
    <property type="component" value="Unassembled WGS sequence"/>
</dbReference>
<keyword evidence="2" id="KW-1185">Reference proteome</keyword>
<accession>A0AAV3QJ15</accession>
<reference evidence="1 2" key="1">
    <citation type="submission" date="2024-01" db="EMBL/GenBank/DDBJ databases">
        <title>The complete chloroplast genome sequence of Lithospermum erythrorhizon: insights into the phylogenetic relationship among Boraginaceae species and the maternal lineages of purple gromwells.</title>
        <authorList>
            <person name="Okada T."/>
            <person name="Watanabe K."/>
        </authorList>
    </citation>
    <scope>NUCLEOTIDE SEQUENCE [LARGE SCALE GENOMIC DNA]</scope>
</reference>
<dbReference type="AlphaFoldDB" id="A0AAV3QJ15"/>
<sequence>MPRLYSRLSERASTCRCKAVIPSMGVSGPQHLVLRRHDDSAALPPARSLSRYWGSMHIGLLLDGRYLYRVLSP</sequence>